<dbReference type="GO" id="GO:0046872">
    <property type="term" value="F:metal ion binding"/>
    <property type="evidence" value="ECO:0007669"/>
    <property type="project" value="UniProtKB-KW"/>
</dbReference>
<keyword evidence="4 11" id="KW-0436">Ligase</keyword>
<dbReference type="Proteomes" id="UP000243333">
    <property type="component" value="Unassembled WGS sequence"/>
</dbReference>
<dbReference type="FunFam" id="3.40.1190.10:FF:000011">
    <property type="entry name" value="Folylpolyglutamate synthase/dihydrofolate synthase"/>
    <property type="match status" value="1"/>
</dbReference>
<dbReference type="Gene3D" id="3.40.1190.10">
    <property type="entry name" value="Mur-like, catalytic domain"/>
    <property type="match status" value="1"/>
</dbReference>
<keyword evidence="8" id="KW-0460">Magnesium</keyword>
<dbReference type="InterPro" id="IPR013221">
    <property type="entry name" value="Mur_ligase_cen"/>
</dbReference>
<dbReference type="GO" id="GO:0005524">
    <property type="term" value="F:ATP binding"/>
    <property type="evidence" value="ECO:0007669"/>
    <property type="project" value="UniProtKB-KW"/>
</dbReference>
<dbReference type="GO" id="GO:0004326">
    <property type="term" value="F:tetrahydrofolylpolyglutamate synthase activity"/>
    <property type="evidence" value="ECO:0007669"/>
    <property type="project" value="UniProtKB-EC"/>
</dbReference>
<evidence type="ECO:0000259" key="13">
    <source>
        <dbReference type="Pfam" id="PF08245"/>
    </source>
</evidence>
<evidence type="ECO:0000313" key="14">
    <source>
        <dbReference type="EMBL" id="SDF20136.1"/>
    </source>
</evidence>
<evidence type="ECO:0000256" key="1">
    <source>
        <dbReference type="ARBA" id="ARBA00001946"/>
    </source>
</evidence>
<dbReference type="InterPro" id="IPR018109">
    <property type="entry name" value="Folylpolyglutamate_synth_CS"/>
</dbReference>
<dbReference type="SUPFAM" id="SSF53623">
    <property type="entry name" value="MurD-like peptide ligases, catalytic domain"/>
    <property type="match status" value="1"/>
</dbReference>
<evidence type="ECO:0000256" key="2">
    <source>
        <dbReference type="ARBA" id="ARBA00008276"/>
    </source>
</evidence>
<comment type="catalytic activity">
    <reaction evidence="10">
        <text>(6S)-5,6,7,8-tetrahydrofolyl-(gamma-L-Glu)(n) + L-glutamate + ATP = (6S)-5,6,7,8-tetrahydrofolyl-(gamma-L-Glu)(n+1) + ADP + phosphate + H(+)</text>
        <dbReference type="Rhea" id="RHEA:10580"/>
        <dbReference type="Rhea" id="RHEA-COMP:14738"/>
        <dbReference type="Rhea" id="RHEA-COMP:14740"/>
        <dbReference type="ChEBI" id="CHEBI:15378"/>
        <dbReference type="ChEBI" id="CHEBI:29985"/>
        <dbReference type="ChEBI" id="CHEBI:30616"/>
        <dbReference type="ChEBI" id="CHEBI:43474"/>
        <dbReference type="ChEBI" id="CHEBI:141005"/>
        <dbReference type="ChEBI" id="CHEBI:456216"/>
        <dbReference type="EC" id="6.3.2.17"/>
    </reaction>
</comment>
<protein>
    <recommendedName>
        <fullName evidence="3">tetrahydrofolate synthase</fullName>
        <ecNumber evidence="3">6.3.2.17</ecNumber>
    </recommendedName>
    <alternativeName>
        <fullName evidence="9">Tetrahydrofolylpolyglutamate synthase</fullName>
    </alternativeName>
</protein>
<comment type="cofactor">
    <cofactor evidence="1">
        <name>Mg(2+)</name>
        <dbReference type="ChEBI" id="CHEBI:18420"/>
    </cofactor>
</comment>
<dbReference type="PIRSF" id="PIRSF001563">
    <property type="entry name" value="Folylpolyglu_synth"/>
    <property type="match status" value="1"/>
</dbReference>
<dbReference type="InterPro" id="IPR004101">
    <property type="entry name" value="Mur_ligase_C"/>
</dbReference>
<accession>A0A1G7J5H1</accession>
<dbReference type="Pfam" id="PF08245">
    <property type="entry name" value="Mur_ligase_M"/>
    <property type="match status" value="1"/>
</dbReference>
<dbReference type="Gene3D" id="3.90.190.20">
    <property type="entry name" value="Mur ligase, C-terminal domain"/>
    <property type="match status" value="1"/>
</dbReference>
<evidence type="ECO:0000259" key="12">
    <source>
        <dbReference type="Pfam" id="PF02875"/>
    </source>
</evidence>
<evidence type="ECO:0000256" key="5">
    <source>
        <dbReference type="ARBA" id="ARBA00022723"/>
    </source>
</evidence>
<reference evidence="15" key="1">
    <citation type="submission" date="2016-10" db="EMBL/GenBank/DDBJ databases">
        <authorList>
            <person name="Varghese N."/>
            <person name="Submissions S."/>
        </authorList>
    </citation>
    <scope>NUCLEOTIDE SEQUENCE [LARGE SCALE GENOMIC DNA]</scope>
    <source>
        <strain evidence="15">DSM 23256</strain>
    </source>
</reference>
<comment type="similarity">
    <text evidence="2 11">Belongs to the folylpolyglutamate synthase family.</text>
</comment>
<keyword evidence="15" id="KW-1185">Reference proteome</keyword>
<evidence type="ECO:0000256" key="8">
    <source>
        <dbReference type="ARBA" id="ARBA00022842"/>
    </source>
</evidence>
<feature type="domain" description="Mur ligase central" evidence="13">
    <location>
        <begin position="44"/>
        <end position="271"/>
    </location>
</feature>
<evidence type="ECO:0000256" key="7">
    <source>
        <dbReference type="ARBA" id="ARBA00022840"/>
    </source>
</evidence>
<dbReference type="InterPro" id="IPR001645">
    <property type="entry name" value="Folylpolyglutamate_synth"/>
</dbReference>
<evidence type="ECO:0000313" key="15">
    <source>
        <dbReference type="Proteomes" id="UP000243333"/>
    </source>
</evidence>
<evidence type="ECO:0000256" key="6">
    <source>
        <dbReference type="ARBA" id="ARBA00022741"/>
    </source>
</evidence>
<dbReference type="InterPro" id="IPR036615">
    <property type="entry name" value="Mur_ligase_C_dom_sf"/>
</dbReference>
<dbReference type="EMBL" id="FNBU01000004">
    <property type="protein sequence ID" value="SDF20136.1"/>
    <property type="molecule type" value="Genomic_DNA"/>
</dbReference>
<dbReference type="GO" id="GO:0005737">
    <property type="term" value="C:cytoplasm"/>
    <property type="evidence" value="ECO:0007669"/>
    <property type="project" value="TreeGrafter"/>
</dbReference>
<dbReference type="GO" id="GO:0008841">
    <property type="term" value="F:dihydrofolate synthase activity"/>
    <property type="evidence" value="ECO:0007669"/>
    <property type="project" value="TreeGrafter"/>
</dbReference>
<dbReference type="PROSITE" id="PS01012">
    <property type="entry name" value="FOLYLPOLYGLU_SYNT_2"/>
    <property type="match status" value="1"/>
</dbReference>
<organism evidence="14 15">
    <name type="scientific">Sporolituus thermophilus DSM 23256</name>
    <dbReference type="NCBI Taxonomy" id="1123285"/>
    <lineage>
        <taxon>Bacteria</taxon>
        <taxon>Bacillati</taxon>
        <taxon>Bacillota</taxon>
        <taxon>Negativicutes</taxon>
        <taxon>Selenomonadales</taxon>
        <taxon>Sporomusaceae</taxon>
        <taxon>Sporolituus</taxon>
    </lineage>
</organism>
<dbReference type="PANTHER" id="PTHR11136">
    <property type="entry name" value="FOLYLPOLYGLUTAMATE SYNTHASE-RELATED"/>
    <property type="match status" value="1"/>
</dbReference>
<keyword evidence="7 11" id="KW-0067">ATP-binding</keyword>
<evidence type="ECO:0000256" key="9">
    <source>
        <dbReference type="ARBA" id="ARBA00030592"/>
    </source>
</evidence>
<sequence>MTYQQALEYLATLNKFGINLGLARIERLLDLMGHPERRYRTVHVTGTNGKGSTTAMLAAILQASGVKTGMYTSPHLVEYTERMAVDGRPAAPAAFAAAIEHTRRFVEQMTAEGWEHPTEFEVLTAAAFHYFAEAKVEYAVIEVGLGGLLDSTNVVSPEVAVITNVALEHTDRCGATVREIARHKAGIIKAGVPVVTAAEGEALAVIRQTAAACGSMLYVRGQDFAGEYLGQHGYCQKVAVHTAQHGRLGPFSLTLLGRHQVENCAIAVMAALVLAGRGAPITPAAIAAGLAAARWPGRFEVFPGEPVVVVDGAHNPHGAQALRAALDEVFGGQPVTFLLGILRDKDIAGIVRALVRPYDKVVVAAPLSERAAAPGEIAREIGGYVEEAPSIAAGLARARRLGGADGVVCAAGSLYLIGTVRQIILP</sequence>
<dbReference type="OrthoDB" id="9809356at2"/>
<dbReference type="EC" id="6.3.2.17" evidence="3"/>
<dbReference type="InterPro" id="IPR036565">
    <property type="entry name" value="Mur-like_cat_sf"/>
</dbReference>
<feature type="domain" description="Mur ligase C-terminal" evidence="12">
    <location>
        <begin position="297"/>
        <end position="413"/>
    </location>
</feature>
<gene>
    <name evidence="14" type="ORF">SAMN05660235_00770</name>
</gene>
<dbReference type="Pfam" id="PF02875">
    <property type="entry name" value="Mur_ligase_C"/>
    <property type="match status" value="1"/>
</dbReference>
<evidence type="ECO:0000256" key="3">
    <source>
        <dbReference type="ARBA" id="ARBA00013025"/>
    </source>
</evidence>
<dbReference type="STRING" id="1123285.SAMN05660235_00770"/>
<evidence type="ECO:0000256" key="4">
    <source>
        <dbReference type="ARBA" id="ARBA00022598"/>
    </source>
</evidence>
<evidence type="ECO:0000256" key="11">
    <source>
        <dbReference type="PIRNR" id="PIRNR001563"/>
    </source>
</evidence>
<keyword evidence="6 11" id="KW-0547">Nucleotide-binding</keyword>
<dbReference type="PANTHER" id="PTHR11136:SF0">
    <property type="entry name" value="DIHYDROFOLATE SYNTHETASE-RELATED"/>
    <property type="match status" value="1"/>
</dbReference>
<dbReference type="RefSeq" id="WP_093688273.1">
    <property type="nucleotide sequence ID" value="NZ_FNBU01000004.1"/>
</dbReference>
<proteinExistence type="inferred from homology"/>
<keyword evidence="5" id="KW-0479">Metal-binding</keyword>
<dbReference type="AlphaFoldDB" id="A0A1G7J5H1"/>
<dbReference type="SUPFAM" id="SSF53244">
    <property type="entry name" value="MurD-like peptide ligases, peptide-binding domain"/>
    <property type="match status" value="1"/>
</dbReference>
<dbReference type="NCBIfam" id="TIGR01499">
    <property type="entry name" value="folC"/>
    <property type="match status" value="1"/>
</dbReference>
<evidence type="ECO:0000256" key="10">
    <source>
        <dbReference type="ARBA" id="ARBA00047493"/>
    </source>
</evidence>
<name>A0A1G7J5H1_9FIRM</name>